<organism evidence="2 3">
    <name type="scientific">Meloidogyne hapla</name>
    <name type="common">Root-knot nematode worm</name>
    <dbReference type="NCBI Taxonomy" id="6305"/>
    <lineage>
        <taxon>Eukaryota</taxon>
        <taxon>Metazoa</taxon>
        <taxon>Ecdysozoa</taxon>
        <taxon>Nematoda</taxon>
        <taxon>Chromadorea</taxon>
        <taxon>Rhabditida</taxon>
        <taxon>Tylenchina</taxon>
        <taxon>Tylenchomorpha</taxon>
        <taxon>Tylenchoidea</taxon>
        <taxon>Meloidogynidae</taxon>
        <taxon>Meloidogyninae</taxon>
        <taxon>Meloidogyne</taxon>
    </lineage>
</organism>
<evidence type="ECO:0000313" key="2">
    <source>
        <dbReference type="Proteomes" id="UP000095281"/>
    </source>
</evidence>
<evidence type="ECO:0000313" key="3">
    <source>
        <dbReference type="WBParaSite" id="MhA1_Contig1516.frz3.gene1"/>
    </source>
</evidence>
<reference evidence="3" key="1">
    <citation type="submission" date="2016-11" db="UniProtKB">
        <authorList>
            <consortium name="WormBaseParasite"/>
        </authorList>
    </citation>
    <scope>IDENTIFICATION</scope>
</reference>
<evidence type="ECO:0000256" key="1">
    <source>
        <dbReference type="SAM" id="MobiDB-lite"/>
    </source>
</evidence>
<name>A0A1I8B6J5_MELHA</name>
<proteinExistence type="predicted"/>
<dbReference type="Proteomes" id="UP000095281">
    <property type="component" value="Unplaced"/>
</dbReference>
<keyword evidence="2" id="KW-1185">Reference proteome</keyword>
<accession>A0A1I8B6J5</accession>
<dbReference type="AlphaFoldDB" id="A0A1I8B6J5"/>
<dbReference type="WBParaSite" id="MhA1_Contig1516.frz3.gene1">
    <property type="protein sequence ID" value="MhA1_Contig1516.frz3.gene1"/>
    <property type="gene ID" value="MhA1_Contig1516.frz3.gene1"/>
</dbReference>
<feature type="region of interest" description="Disordered" evidence="1">
    <location>
        <begin position="122"/>
        <end position="143"/>
    </location>
</feature>
<sequence length="143" mass="16640">EKSLIEALANLKLNERNKIVLQNLRIFIQYNHQQNKNEGKIQNNFDNQEIDLELRLGLLGYNNKLKGKAIKNISDKYNIGQWIQQILQQNLNKKNNFNSNLKPKFENLGHLQKLNQEFMYNSSNSQPINNTAESSTVTNIQVN</sequence>
<protein>
    <submittedName>
        <fullName evidence="3">CUT domain-containing protein</fullName>
    </submittedName>
</protein>